<keyword evidence="9" id="KW-1185">Reference proteome</keyword>
<dbReference type="Pfam" id="PF07681">
    <property type="entry name" value="DoxX"/>
    <property type="match status" value="1"/>
</dbReference>
<dbReference type="PANTHER" id="PTHR33452:SF1">
    <property type="entry name" value="INNER MEMBRANE PROTEIN YPHA-RELATED"/>
    <property type="match status" value="1"/>
</dbReference>
<evidence type="ECO:0000256" key="3">
    <source>
        <dbReference type="ARBA" id="ARBA00022475"/>
    </source>
</evidence>
<sequence>MVPAIDAPSLRDTAMTDTKTAPYAALVLRLALGILFLAHAGLKIFVFTPAGTAAFFGSLGLPGWFAYVTIVWEVVGALALILGVWPRLFAVILIPVLLGAIFTVHGAAGFFFTNPKGGWEFPAFWIVGLIALALTGDGAFALKPTPIGKAAR</sequence>
<feature type="transmembrane region" description="Helical" evidence="7">
    <location>
        <begin position="21"/>
        <end position="44"/>
    </location>
</feature>
<keyword evidence="4 7" id="KW-0812">Transmembrane</keyword>
<dbReference type="InterPro" id="IPR032808">
    <property type="entry name" value="DoxX"/>
</dbReference>
<organism evidence="8 9">
    <name type="scientific">Azorhizobium oxalatiphilum</name>
    <dbReference type="NCBI Taxonomy" id="980631"/>
    <lineage>
        <taxon>Bacteria</taxon>
        <taxon>Pseudomonadati</taxon>
        <taxon>Pseudomonadota</taxon>
        <taxon>Alphaproteobacteria</taxon>
        <taxon>Hyphomicrobiales</taxon>
        <taxon>Xanthobacteraceae</taxon>
        <taxon>Azorhizobium</taxon>
    </lineage>
</organism>
<dbReference type="InterPro" id="IPR051907">
    <property type="entry name" value="DoxX-like_oxidoreductase"/>
</dbReference>
<gene>
    <name evidence="8" type="ORF">GCM10007301_53220</name>
</gene>
<evidence type="ECO:0000256" key="7">
    <source>
        <dbReference type="SAM" id="Phobius"/>
    </source>
</evidence>
<comment type="subcellular location">
    <subcellularLocation>
        <location evidence="1">Cell membrane</location>
        <topology evidence="1">Multi-pass membrane protein</topology>
    </subcellularLocation>
</comment>
<keyword evidence="3" id="KW-1003">Cell membrane</keyword>
<comment type="similarity">
    <text evidence="2">Belongs to the DoxX family.</text>
</comment>
<evidence type="ECO:0000256" key="4">
    <source>
        <dbReference type="ARBA" id="ARBA00022692"/>
    </source>
</evidence>
<feature type="transmembrane region" description="Helical" evidence="7">
    <location>
        <begin position="124"/>
        <end position="142"/>
    </location>
</feature>
<dbReference type="PANTHER" id="PTHR33452">
    <property type="entry name" value="OXIDOREDUCTASE CATD-RELATED"/>
    <property type="match status" value="1"/>
</dbReference>
<evidence type="ECO:0000256" key="2">
    <source>
        <dbReference type="ARBA" id="ARBA00006679"/>
    </source>
</evidence>
<name>A0A917CHG4_9HYPH</name>
<comment type="caution">
    <text evidence="8">The sequence shown here is derived from an EMBL/GenBank/DDBJ whole genome shotgun (WGS) entry which is preliminary data.</text>
</comment>
<dbReference type="EMBL" id="BMCT01000011">
    <property type="protein sequence ID" value="GGF86674.1"/>
    <property type="molecule type" value="Genomic_DNA"/>
</dbReference>
<evidence type="ECO:0000313" key="8">
    <source>
        <dbReference type="EMBL" id="GGF86674.1"/>
    </source>
</evidence>
<protein>
    <submittedName>
        <fullName evidence="8">Quinol oxidase</fullName>
    </submittedName>
</protein>
<feature type="transmembrane region" description="Helical" evidence="7">
    <location>
        <begin position="64"/>
        <end position="85"/>
    </location>
</feature>
<evidence type="ECO:0000313" key="9">
    <source>
        <dbReference type="Proteomes" id="UP000606044"/>
    </source>
</evidence>
<keyword evidence="6 7" id="KW-0472">Membrane</keyword>
<evidence type="ECO:0000256" key="1">
    <source>
        <dbReference type="ARBA" id="ARBA00004651"/>
    </source>
</evidence>
<reference evidence="8" key="2">
    <citation type="submission" date="2020-09" db="EMBL/GenBank/DDBJ databases">
        <authorList>
            <person name="Sun Q."/>
            <person name="Sedlacek I."/>
        </authorList>
    </citation>
    <scope>NUCLEOTIDE SEQUENCE</scope>
    <source>
        <strain evidence="8">CCM 7897</strain>
    </source>
</reference>
<evidence type="ECO:0000256" key="5">
    <source>
        <dbReference type="ARBA" id="ARBA00022989"/>
    </source>
</evidence>
<keyword evidence="5 7" id="KW-1133">Transmembrane helix</keyword>
<proteinExistence type="inferred from homology"/>
<accession>A0A917CHG4</accession>
<dbReference type="Proteomes" id="UP000606044">
    <property type="component" value="Unassembled WGS sequence"/>
</dbReference>
<feature type="transmembrane region" description="Helical" evidence="7">
    <location>
        <begin position="92"/>
        <end position="112"/>
    </location>
</feature>
<dbReference type="AlphaFoldDB" id="A0A917CHG4"/>
<reference evidence="8" key="1">
    <citation type="journal article" date="2014" name="Int. J. Syst. Evol. Microbiol.">
        <title>Complete genome sequence of Corynebacterium casei LMG S-19264T (=DSM 44701T), isolated from a smear-ripened cheese.</title>
        <authorList>
            <consortium name="US DOE Joint Genome Institute (JGI-PGF)"/>
            <person name="Walter F."/>
            <person name="Albersmeier A."/>
            <person name="Kalinowski J."/>
            <person name="Ruckert C."/>
        </authorList>
    </citation>
    <scope>NUCLEOTIDE SEQUENCE</scope>
    <source>
        <strain evidence="8">CCM 7897</strain>
    </source>
</reference>
<evidence type="ECO:0000256" key="6">
    <source>
        <dbReference type="ARBA" id="ARBA00023136"/>
    </source>
</evidence>
<dbReference type="GO" id="GO:0005886">
    <property type="term" value="C:plasma membrane"/>
    <property type="evidence" value="ECO:0007669"/>
    <property type="project" value="UniProtKB-SubCell"/>
</dbReference>